<dbReference type="OrthoDB" id="9099390at2"/>
<reference evidence="2" key="1">
    <citation type="submission" date="2016-01" db="EMBL/GenBank/DDBJ databases">
        <authorList>
            <person name="Peeters Charlotte."/>
        </authorList>
    </citation>
    <scope>NUCLEOTIDE SEQUENCE [LARGE SCALE GENOMIC DNA]</scope>
</reference>
<sequence>MKSADQIQRMEELQQALSDAFEGPKNPAVGALDDGDDVVANVSWVVETGRDTTLDSRCSASVRFAARQIERYAAMDTAQRIIVQDRMITRVRDAFDNSRAGRTDANECSLAILADDDWFDVPATL</sequence>
<dbReference type="Pfam" id="PF11226">
    <property type="entry name" value="DUF3022"/>
    <property type="match status" value="1"/>
</dbReference>
<evidence type="ECO:0000313" key="1">
    <source>
        <dbReference type="EMBL" id="SAK65897.1"/>
    </source>
</evidence>
<keyword evidence="2" id="KW-1185">Reference proteome</keyword>
<dbReference type="InterPro" id="IPR021389">
    <property type="entry name" value="DUF3022"/>
</dbReference>
<dbReference type="Proteomes" id="UP000054624">
    <property type="component" value="Unassembled WGS sequence"/>
</dbReference>
<evidence type="ECO:0000313" key="2">
    <source>
        <dbReference type="Proteomes" id="UP000054624"/>
    </source>
</evidence>
<proteinExistence type="predicted"/>
<dbReference type="RefSeq" id="WP_061161547.1">
    <property type="nucleotide sequence ID" value="NZ_FCOI02000012.1"/>
</dbReference>
<dbReference type="STRING" id="1777137.AWB76_03727"/>
<protein>
    <submittedName>
        <fullName evidence="1">Uncharacterized protein</fullName>
    </submittedName>
</protein>
<dbReference type="AlphaFoldDB" id="A0A158B962"/>
<gene>
    <name evidence="1" type="ORF">AWB76_03727</name>
</gene>
<organism evidence="1 2">
    <name type="scientific">Caballeronia temeraria</name>
    <dbReference type="NCBI Taxonomy" id="1777137"/>
    <lineage>
        <taxon>Bacteria</taxon>
        <taxon>Pseudomonadati</taxon>
        <taxon>Pseudomonadota</taxon>
        <taxon>Betaproteobacteria</taxon>
        <taxon>Burkholderiales</taxon>
        <taxon>Burkholderiaceae</taxon>
        <taxon>Caballeronia</taxon>
    </lineage>
</organism>
<name>A0A158B962_9BURK</name>
<dbReference type="EMBL" id="FCOI02000012">
    <property type="protein sequence ID" value="SAK65897.1"/>
    <property type="molecule type" value="Genomic_DNA"/>
</dbReference>
<accession>A0A158B962</accession>